<name>A0A6G9H698_9ACTN</name>
<dbReference type="EMBL" id="CP050177">
    <property type="protein sequence ID" value="QIQ06078.1"/>
    <property type="molecule type" value="Genomic_DNA"/>
</dbReference>
<keyword evidence="7" id="KW-1185">Reference proteome</keyword>
<dbReference type="Pfam" id="PF01638">
    <property type="entry name" value="HxlR"/>
    <property type="match status" value="1"/>
</dbReference>
<dbReference type="PROSITE" id="PS51118">
    <property type="entry name" value="HTH_HXLR"/>
    <property type="match status" value="1"/>
</dbReference>
<protein>
    <submittedName>
        <fullName evidence="6">Helix-turn-helix transcriptional regulator</fullName>
    </submittedName>
</protein>
<dbReference type="PANTHER" id="PTHR33204:SF18">
    <property type="entry name" value="TRANSCRIPTIONAL REGULATORY PROTEIN"/>
    <property type="match status" value="1"/>
</dbReference>
<proteinExistence type="predicted"/>
<dbReference type="InterPro" id="IPR011991">
    <property type="entry name" value="ArsR-like_HTH"/>
</dbReference>
<dbReference type="AlphaFoldDB" id="A0A6G9H698"/>
<evidence type="ECO:0000256" key="4">
    <source>
        <dbReference type="SAM" id="MobiDB-lite"/>
    </source>
</evidence>
<dbReference type="InterPro" id="IPR036388">
    <property type="entry name" value="WH-like_DNA-bd_sf"/>
</dbReference>
<dbReference type="KEGG" id="slia:HA039_30595"/>
<dbReference type="CDD" id="cd00090">
    <property type="entry name" value="HTH_ARSR"/>
    <property type="match status" value="1"/>
</dbReference>
<feature type="compositionally biased region" description="Low complexity" evidence="4">
    <location>
        <begin position="213"/>
        <end position="223"/>
    </location>
</feature>
<dbReference type="RefSeq" id="WP_167034801.1">
    <property type="nucleotide sequence ID" value="NZ_CP050177.1"/>
</dbReference>
<feature type="region of interest" description="Disordered" evidence="4">
    <location>
        <begin position="213"/>
        <end position="233"/>
    </location>
</feature>
<gene>
    <name evidence="6" type="ORF">HA039_30595</name>
</gene>
<evidence type="ECO:0000256" key="2">
    <source>
        <dbReference type="ARBA" id="ARBA00023125"/>
    </source>
</evidence>
<dbReference type="PANTHER" id="PTHR33204">
    <property type="entry name" value="TRANSCRIPTIONAL REGULATOR, MARR FAMILY"/>
    <property type="match status" value="1"/>
</dbReference>
<evidence type="ECO:0000313" key="6">
    <source>
        <dbReference type="EMBL" id="QIQ06078.1"/>
    </source>
</evidence>
<dbReference type="InterPro" id="IPR036390">
    <property type="entry name" value="WH_DNA-bd_sf"/>
</dbReference>
<evidence type="ECO:0000259" key="5">
    <source>
        <dbReference type="PROSITE" id="PS51118"/>
    </source>
</evidence>
<keyword evidence="3" id="KW-0804">Transcription</keyword>
<dbReference type="SUPFAM" id="SSF46785">
    <property type="entry name" value="Winged helix' DNA-binding domain"/>
    <property type="match status" value="1"/>
</dbReference>
<organism evidence="6 7">
    <name type="scientific">Streptomyces liangshanensis</name>
    <dbReference type="NCBI Taxonomy" id="2717324"/>
    <lineage>
        <taxon>Bacteria</taxon>
        <taxon>Bacillati</taxon>
        <taxon>Actinomycetota</taxon>
        <taxon>Actinomycetes</taxon>
        <taxon>Kitasatosporales</taxon>
        <taxon>Streptomycetaceae</taxon>
        <taxon>Streptomyces</taxon>
    </lineage>
</organism>
<evidence type="ECO:0000256" key="3">
    <source>
        <dbReference type="ARBA" id="ARBA00023163"/>
    </source>
</evidence>
<dbReference type="Gene3D" id="1.10.10.10">
    <property type="entry name" value="Winged helix-like DNA-binding domain superfamily/Winged helix DNA-binding domain"/>
    <property type="match status" value="1"/>
</dbReference>
<sequence>MKRRDFGQYCGLARALELVGERWALLIIRDLAVRPRRYTDLLEGLPGIPTNVLSTRLKELEQAGLVERRVAPAPERGIRYVLTADGSALEPAVHALGRWGTGQLDEPRPGDIVTPESVTMSLRAGFNPAAAARRDASWEIRAGDMVLHAVVAEGRLAAGVGPVPLPGKAQLVITFDPDDLPSYQALMQAAKCGLVELEGRRTLLNTFVDVFTPPVDTPPVDQDPAPDRRRRES</sequence>
<keyword evidence="1" id="KW-0805">Transcription regulation</keyword>
<feature type="domain" description="HTH hxlR-type" evidence="5">
    <location>
        <begin position="10"/>
        <end position="108"/>
    </location>
</feature>
<dbReference type="InterPro" id="IPR002577">
    <property type="entry name" value="HTH_HxlR"/>
</dbReference>
<reference evidence="6 7" key="1">
    <citation type="submission" date="2020-03" db="EMBL/GenBank/DDBJ databases">
        <title>A novel species.</title>
        <authorList>
            <person name="Gao J."/>
        </authorList>
    </citation>
    <scope>NUCLEOTIDE SEQUENCE [LARGE SCALE GENOMIC DNA]</scope>
    <source>
        <strain evidence="6 7">QMT-12</strain>
    </source>
</reference>
<accession>A0A6G9H698</accession>
<dbReference type="Proteomes" id="UP000501179">
    <property type="component" value="Chromosome"/>
</dbReference>
<dbReference type="GO" id="GO:0003677">
    <property type="term" value="F:DNA binding"/>
    <property type="evidence" value="ECO:0007669"/>
    <property type="project" value="UniProtKB-KW"/>
</dbReference>
<evidence type="ECO:0000256" key="1">
    <source>
        <dbReference type="ARBA" id="ARBA00023015"/>
    </source>
</evidence>
<evidence type="ECO:0000313" key="7">
    <source>
        <dbReference type="Proteomes" id="UP000501179"/>
    </source>
</evidence>
<keyword evidence="2" id="KW-0238">DNA-binding</keyword>